<dbReference type="GO" id="GO:0046677">
    <property type="term" value="P:response to antibiotic"/>
    <property type="evidence" value="ECO:0007669"/>
    <property type="project" value="InterPro"/>
</dbReference>
<dbReference type="EMBL" id="MAPZ01000024">
    <property type="protein sequence ID" value="OBY10122.1"/>
    <property type="molecule type" value="Genomic_DNA"/>
</dbReference>
<keyword evidence="2" id="KW-1133">Transmembrane helix</keyword>
<dbReference type="OrthoDB" id="9775096at2"/>
<keyword evidence="5" id="KW-1185">Reference proteome</keyword>
<dbReference type="SUPFAM" id="SSF56601">
    <property type="entry name" value="beta-lactamase/transpeptidase-like"/>
    <property type="match status" value="1"/>
</dbReference>
<evidence type="ECO:0000313" key="4">
    <source>
        <dbReference type="EMBL" id="OBY10122.1"/>
    </source>
</evidence>
<dbReference type="InterPro" id="IPR000871">
    <property type="entry name" value="Beta-lactam_class-A"/>
</dbReference>
<name>A0A174VAV4_9CLOT</name>
<feature type="domain" description="Beta-lactamase class A catalytic" evidence="3">
    <location>
        <begin position="86"/>
        <end position="283"/>
    </location>
</feature>
<gene>
    <name evidence="4" type="ORF">CP373A1_11515</name>
</gene>
<comment type="caution">
    <text evidence="4">The sequence shown here is derived from an EMBL/GenBank/DDBJ whole genome shotgun (WGS) entry which is preliminary data.</text>
</comment>
<dbReference type="GO" id="GO:0030655">
    <property type="term" value="P:beta-lactam antibiotic catabolic process"/>
    <property type="evidence" value="ECO:0007669"/>
    <property type="project" value="InterPro"/>
</dbReference>
<dbReference type="InterPro" id="IPR045155">
    <property type="entry name" value="Beta-lactam_cat"/>
</dbReference>
<evidence type="ECO:0000259" key="3">
    <source>
        <dbReference type="Pfam" id="PF13354"/>
    </source>
</evidence>
<keyword evidence="2" id="KW-0472">Membrane</keyword>
<proteinExistence type="predicted"/>
<dbReference type="PANTHER" id="PTHR35333">
    <property type="entry name" value="BETA-LACTAMASE"/>
    <property type="match status" value="1"/>
</dbReference>
<dbReference type="InterPro" id="IPR012338">
    <property type="entry name" value="Beta-lactam/transpept-like"/>
</dbReference>
<sequence length="328" mass="37466">MKNSMRNNVKRKQMLIVIIIVILISSVGLIGVSNVITTKADDREKLKVKNERIMKLNEQIKEIYDNENKAIDEAINTMVNGSNNYGVYYEDLISGQVIAYNENKYFTAASTIKVALVMNVADTIQRGELKETDTVLYTSEEYEGGTGILQDYVVAGKTEVEVSKLMELAITYSDNIATQMLKKTCEPISSYVLRMTGESRNDEINNLTAKQQGIILRRLYDNPDNNPLYDIIIEHMKNTIFHDRLDKYLPYEIVAHKIGSYNEYTHDTGIVYSERPYSLSVYTKSINPEPIAKLSKIIYDLKISTDEKVKSLKESYKNEYGIDLEEVN</sequence>
<dbReference type="GeneID" id="42777771"/>
<reference evidence="4 5" key="1">
    <citation type="submission" date="2016-06" db="EMBL/GenBank/DDBJ databases">
        <authorList>
            <person name="Kjaerup R.B."/>
            <person name="Dalgaard T.S."/>
            <person name="Juul-Madsen H.R."/>
        </authorList>
    </citation>
    <scope>NUCLEOTIDE SEQUENCE [LARGE SCALE GENOMIC DNA]</scope>
    <source>
        <strain evidence="4 5">373-A1</strain>
    </source>
</reference>
<dbReference type="GO" id="GO:0008800">
    <property type="term" value="F:beta-lactamase activity"/>
    <property type="evidence" value="ECO:0007669"/>
    <property type="project" value="InterPro"/>
</dbReference>
<protein>
    <recommendedName>
        <fullName evidence="3">Beta-lactamase class A catalytic domain-containing protein</fullName>
    </recommendedName>
</protein>
<feature type="coiled-coil region" evidence="1">
    <location>
        <begin position="39"/>
        <end position="77"/>
    </location>
</feature>
<feature type="transmembrane region" description="Helical" evidence="2">
    <location>
        <begin position="14"/>
        <end position="36"/>
    </location>
</feature>
<dbReference type="RefSeq" id="WP_051195980.1">
    <property type="nucleotide sequence ID" value="NZ_CABHIH010000004.1"/>
</dbReference>
<evidence type="ECO:0000256" key="2">
    <source>
        <dbReference type="SAM" id="Phobius"/>
    </source>
</evidence>
<accession>A0A174VAV4</accession>
<dbReference type="Pfam" id="PF13354">
    <property type="entry name" value="Beta-lactamase2"/>
    <property type="match status" value="1"/>
</dbReference>
<evidence type="ECO:0000313" key="5">
    <source>
        <dbReference type="Proteomes" id="UP000092714"/>
    </source>
</evidence>
<dbReference type="Gene3D" id="3.40.710.10">
    <property type="entry name" value="DD-peptidase/beta-lactamase superfamily"/>
    <property type="match status" value="1"/>
</dbReference>
<dbReference type="AlphaFoldDB" id="A0A174VAV4"/>
<dbReference type="Proteomes" id="UP000092714">
    <property type="component" value="Unassembled WGS sequence"/>
</dbReference>
<keyword evidence="2" id="KW-0812">Transmembrane</keyword>
<organism evidence="4 5">
    <name type="scientific">Clostridium paraputrificum</name>
    <dbReference type="NCBI Taxonomy" id="29363"/>
    <lineage>
        <taxon>Bacteria</taxon>
        <taxon>Bacillati</taxon>
        <taxon>Bacillota</taxon>
        <taxon>Clostridia</taxon>
        <taxon>Eubacteriales</taxon>
        <taxon>Clostridiaceae</taxon>
        <taxon>Clostridium</taxon>
    </lineage>
</organism>
<evidence type="ECO:0000256" key="1">
    <source>
        <dbReference type="SAM" id="Coils"/>
    </source>
</evidence>
<dbReference type="eggNOG" id="COG2367">
    <property type="taxonomic scope" value="Bacteria"/>
</dbReference>
<dbReference type="PANTHER" id="PTHR35333:SF3">
    <property type="entry name" value="BETA-LACTAMASE-TYPE TRANSPEPTIDASE FOLD CONTAINING PROTEIN"/>
    <property type="match status" value="1"/>
</dbReference>
<keyword evidence="1" id="KW-0175">Coiled coil</keyword>